<accession>A0A372ZRP9</accession>
<evidence type="ECO:0000313" key="2">
    <source>
        <dbReference type="EMBL" id="RGD58576.1"/>
    </source>
</evidence>
<gene>
    <name evidence="2" type="ORF">DR950_12980</name>
</gene>
<name>A0A372ZRP9_9ACTN</name>
<dbReference type="AlphaFoldDB" id="A0A372ZRP9"/>
<dbReference type="InterPro" id="IPR004942">
    <property type="entry name" value="Roadblock/LAMTOR2_dom"/>
</dbReference>
<dbReference type="Proteomes" id="UP000263377">
    <property type="component" value="Unassembled WGS sequence"/>
</dbReference>
<reference evidence="2 3" key="1">
    <citation type="submission" date="2018-08" db="EMBL/GenBank/DDBJ databases">
        <title>Diversity &amp; Physiological Properties of Lignin-Decomposing Actinobacteria from Soil.</title>
        <authorList>
            <person name="Roh S.G."/>
            <person name="Kim S.B."/>
        </authorList>
    </citation>
    <scope>NUCLEOTIDE SEQUENCE [LARGE SCALE GENOMIC DNA]</scope>
    <source>
        <strain evidence="2 3">MMS17-GH009</strain>
    </source>
</reference>
<dbReference type="SUPFAM" id="SSF103196">
    <property type="entry name" value="Roadblock/LC7 domain"/>
    <property type="match status" value="1"/>
</dbReference>
<keyword evidence="3" id="KW-1185">Reference proteome</keyword>
<dbReference type="Pfam" id="PF03259">
    <property type="entry name" value="Robl_LC7"/>
    <property type="match status" value="1"/>
</dbReference>
<feature type="domain" description="Roadblock/LAMTOR2" evidence="1">
    <location>
        <begin position="11"/>
        <end position="99"/>
    </location>
</feature>
<organism evidence="2 3">
    <name type="scientific">Kitasatospora xanthocidica</name>
    <dbReference type="NCBI Taxonomy" id="83382"/>
    <lineage>
        <taxon>Bacteria</taxon>
        <taxon>Bacillati</taxon>
        <taxon>Actinomycetota</taxon>
        <taxon>Actinomycetes</taxon>
        <taxon>Kitasatosporales</taxon>
        <taxon>Streptomycetaceae</taxon>
        <taxon>Kitasatospora</taxon>
    </lineage>
</organism>
<sequence length="129" mass="13238">MSSQTPTAVLVDELKSLRDRVMGISESVISTTDGLLVAADTAAVHPESAAALSAAMLGLGRRTAAEVGVGGLRDVVTRCTSGYVVVLAIGEQALLMILGDEGLDIAGLHRESPATVRRLSELLGMVPAV</sequence>
<dbReference type="EMBL" id="QVIG01000001">
    <property type="protein sequence ID" value="RGD58576.1"/>
    <property type="molecule type" value="Genomic_DNA"/>
</dbReference>
<evidence type="ECO:0000259" key="1">
    <source>
        <dbReference type="SMART" id="SM00960"/>
    </source>
</evidence>
<proteinExistence type="predicted"/>
<comment type="caution">
    <text evidence="2">The sequence shown here is derived from an EMBL/GenBank/DDBJ whole genome shotgun (WGS) entry which is preliminary data.</text>
</comment>
<evidence type="ECO:0000313" key="3">
    <source>
        <dbReference type="Proteomes" id="UP000263377"/>
    </source>
</evidence>
<protein>
    <submittedName>
        <fullName evidence="2">Dynein regulation protein LC7</fullName>
    </submittedName>
</protein>
<dbReference type="SMART" id="SM00960">
    <property type="entry name" value="Robl_LC7"/>
    <property type="match status" value="1"/>
</dbReference>
<dbReference type="Gene3D" id="3.30.450.30">
    <property type="entry name" value="Dynein light chain 2a, cytoplasmic"/>
    <property type="match status" value="1"/>
</dbReference>
<dbReference type="RefSeq" id="WP_074002412.1">
    <property type="nucleotide sequence ID" value="NZ_QVIG01000001.1"/>
</dbReference>